<feature type="zinc finger region" description="C4-type" evidence="12">
    <location>
        <begin position="296"/>
        <end position="313"/>
    </location>
</feature>
<dbReference type="STRING" id="131310.A0A0N4Z232"/>
<protein>
    <recommendedName>
        <fullName evidence="11">General transcription factor IIH subunit</fullName>
    </recommendedName>
</protein>
<keyword evidence="4" id="KW-0227">DNA damage</keyword>
<dbReference type="InterPro" id="IPR004595">
    <property type="entry name" value="TFIIH_C1-like_dom"/>
</dbReference>
<dbReference type="Gene3D" id="3.30.40.10">
    <property type="entry name" value="Zinc/RING finger domain, C3HC4 (zinc finger)"/>
    <property type="match status" value="1"/>
</dbReference>
<evidence type="ECO:0000256" key="7">
    <source>
        <dbReference type="ARBA" id="ARBA00023015"/>
    </source>
</evidence>
<sequence>MTSNPHLLNDDEDGNVGYAWEKAYTEGLKIKDILQEDADIGFEEKVKKLVEEERRKERLKNKPERCRLGVLRYVYLVIDLSNAMSLKTMQPSRLEVVVEEIQKFIDKFFSQNPVSQLGIIVCKDKKAEKLCNLTGNQNKLKESIKNIKRHDCRGEFSLQNGIHLAYRNFEAYPIHSSREVIVFQAALATCDAEDIFDTMEKMLKKNIRISAMSLSAFLYVTKTVCQQTGGTYKVILDKTHLELTLSNFVIPPIIRENADSNLIMVGFPQLKKASGKVFCQCHRKSNHPHEQRGYFCHQCGSLYCSVPVECKICHVILASAPLLTKTFTNMLPLKSFEEVKIEEEILCKACTNTIEKKAIAYQCHDCKMIFCMECDALIHDSLQICPGCH</sequence>
<dbReference type="SMART" id="SM00327">
    <property type="entry name" value="VWA"/>
    <property type="match status" value="1"/>
</dbReference>
<dbReference type="NCBIfam" id="TIGR00622">
    <property type="entry name" value="ssl1"/>
    <property type="match status" value="1"/>
</dbReference>
<dbReference type="GO" id="GO:0006289">
    <property type="term" value="P:nucleotide-excision repair"/>
    <property type="evidence" value="ECO:0007669"/>
    <property type="project" value="UniProtKB-UniRule"/>
</dbReference>
<dbReference type="Proteomes" id="UP000038045">
    <property type="component" value="Unplaced"/>
</dbReference>
<keyword evidence="6 11" id="KW-0862">Zinc</keyword>
<dbReference type="GO" id="GO:0008270">
    <property type="term" value="F:zinc ion binding"/>
    <property type="evidence" value="ECO:0007669"/>
    <property type="project" value="UniProtKB-UniRule"/>
</dbReference>
<dbReference type="InterPro" id="IPR013083">
    <property type="entry name" value="Znf_RING/FYVE/PHD"/>
</dbReference>
<dbReference type="GO" id="GO:0000439">
    <property type="term" value="C:transcription factor TFIIH core complex"/>
    <property type="evidence" value="ECO:0007669"/>
    <property type="project" value="InterPro"/>
</dbReference>
<dbReference type="PROSITE" id="PS50234">
    <property type="entry name" value="VWFA"/>
    <property type="match status" value="1"/>
</dbReference>
<dbReference type="InterPro" id="IPR007198">
    <property type="entry name" value="Ssl1-like"/>
</dbReference>
<dbReference type="InterPro" id="IPR000433">
    <property type="entry name" value="Znf_ZZ"/>
</dbReference>
<evidence type="ECO:0000256" key="11">
    <source>
        <dbReference type="PIRNR" id="PIRNR015919"/>
    </source>
</evidence>
<comment type="similarity">
    <text evidence="2 11">Belongs to the GTF2H2 family.</text>
</comment>
<dbReference type="SMART" id="SM01047">
    <property type="entry name" value="C1_4"/>
    <property type="match status" value="1"/>
</dbReference>
<dbReference type="InterPro" id="IPR012170">
    <property type="entry name" value="TFIIH_SSL1/p44"/>
</dbReference>
<dbReference type="Pfam" id="PF07975">
    <property type="entry name" value="C1_4"/>
    <property type="match status" value="1"/>
</dbReference>
<dbReference type="GO" id="GO:0006351">
    <property type="term" value="P:DNA-templated transcription"/>
    <property type="evidence" value="ECO:0007669"/>
    <property type="project" value="InterPro"/>
</dbReference>
<dbReference type="PANTHER" id="PTHR12695">
    <property type="entry name" value="GENERAL TRANSCRIPTION FACTOR IIH SUBUNIT 2"/>
    <property type="match status" value="1"/>
</dbReference>
<evidence type="ECO:0000256" key="9">
    <source>
        <dbReference type="ARBA" id="ARBA00023204"/>
    </source>
</evidence>
<dbReference type="Pfam" id="PF04056">
    <property type="entry name" value="Ssl1"/>
    <property type="match status" value="1"/>
</dbReference>
<organism evidence="14 15">
    <name type="scientific">Parastrongyloides trichosuri</name>
    <name type="common">Possum-specific nematode worm</name>
    <dbReference type="NCBI Taxonomy" id="131310"/>
    <lineage>
        <taxon>Eukaryota</taxon>
        <taxon>Metazoa</taxon>
        <taxon>Ecdysozoa</taxon>
        <taxon>Nematoda</taxon>
        <taxon>Chromadorea</taxon>
        <taxon>Rhabditida</taxon>
        <taxon>Tylenchina</taxon>
        <taxon>Panagrolaimomorpha</taxon>
        <taxon>Strongyloidoidea</taxon>
        <taxon>Strongyloididae</taxon>
        <taxon>Parastrongyloides</taxon>
    </lineage>
</organism>
<evidence type="ECO:0000256" key="12">
    <source>
        <dbReference type="PIRSR" id="PIRSR015919-1"/>
    </source>
</evidence>
<evidence type="ECO:0000313" key="15">
    <source>
        <dbReference type="WBParaSite" id="PTRK_0000092800.1"/>
    </source>
</evidence>
<reference evidence="15" key="1">
    <citation type="submission" date="2017-02" db="UniProtKB">
        <authorList>
            <consortium name="WormBaseParasite"/>
        </authorList>
    </citation>
    <scope>IDENTIFICATION</scope>
</reference>
<evidence type="ECO:0000313" key="14">
    <source>
        <dbReference type="Proteomes" id="UP000038045"/>
    </source>
</evidence>
<dbReference type="SUPFAM" id="SSF53300">
    <property type="entry name" value="vWA-like"/>
    <property type="match status" value="1"/>
</dbReference>
<keyword evidence="10 11" id="KW-0539">Nucleus</keyword>
<evidence type="ECO:0000256" key="8">
    <source>
        <dbReference type="ARBA" id="ARBA00023163"/>
    </source>
</evidence>
<keyword evidence="9" id="KW-0234">DNA repair</keyword>
<keyword evidence="8 11" id="KW-0804">Transcription</keyword>
<proteinExistence type="inferred from homology"/>
<feature type="domain" description="VWFA" evidence="13">
    <location>
        <begin position="73"/>
        <end position="215"/>
    </location>
</feature>
<dbReference type="PIRSF" id="PIRSF015919">
    <property type="entry name" value="TFIIH_SSL1"/>
    <property type="match status" value="1"/>
</dbReference>
<dbReference type="InterPro" id="IPR002035">
    <property type="entry name" value="VWF_A"/>
</dbReference>
<keyword evidence="3 11" id="KW-0479">Metal-binding</keyword>
<dbReference type="InterPro" id="IPR036465">
    <property type="entry name" value="vWFA_dom_sf"/>
</dbReference>
<evidence type="ECO:0000256" key="3">
    <source>
        <dbReference type="ARBA" id="ARBA00022723"/>
    </source>
</evidence>
<evidence type="ECO:0000256" key="4">
    <source>
        <dbReference type="ARBA" id="ARBA00022763"/>
    </source>
</evidence>
<evidence type="ECO:0000256" key="1">
    <source>
        <dbReference type="ARBA" id="ARBA00004123"/>
    </source>
</evidence>
<dbReference type="InterPro" id="IPR046349">
    <property type="entry name" value="C1-like_sf"/>
</dbReference>
<comment type="subcellular location">
    <subcellularLocation>
        <location evidence="1 11">Nucleus</location>
    </subcellularLocation>
</comment>
<evidence type="ECO:0000256" key="2">
    <source>
        <dbReference type="ARBA" id="ARBA00006092"/>
    </source>
</evidence>
<evidence type="ECO:0000256" key="10">
    <source>
        <dbReference type="ARBA" id="ARBA00023242"/>
    </source>
</evidence>
<dbReference type="AlphaFoldDB" id="A0A0N4Z232"/>
<name>A0A0N4Z232_PARTI</name>
<accession>A0A0N4Z232</accession>
<keyword evidence="7 11" id="KW-0805">Transcription regulation</keyword>
<dbReference type="WBParaSite" id="PTRK_0000092800.1">
    <property type="protein sequence ID" value="PTRK_0000092800.1"/>
    <property type="gene ID" value="PTRK_0000092800"/>
</dbReference>
<evidence type="ECO:0000256" key="6">
    <source>
        <dbReference type="ARBA" id="ARBA00022833"/>
    </source>
</evidence>
<dbReference type="PANTHER" id="PTHR12695:SF2">
    <property type="entry name" value="GENERAL TRANSCRIPTION FACTOR IIH SUBUNIT 2-RELATED"/>
    <property type="match status" value="1"/>
</dbReference>
<dbReference type="PROSITE" id="PS01357">
    <property type="entry name" value="ZF_ZZ_1"/>
    <property type="match status" value="1"/>
</dbReference>
<keyword evidence="5" id="KW-0863">Zinc-finger</keyword>
<dbReference type="Gene3D" id="3.40.50.410">
    <property type="entry name" value="von Willebrand factor, type A domain"/>
    <property type="match status" value="1"/>
</dbReference>
<keyword evidence="14" id="KW-1185">Reference proteome</keyword>
<dbReference type="GO" id="GO:0005675">
    <property type="term" value="C:transcription factor TFIIH holo complex"/>
    <property type="evidence" value="ECO:0007669"/>
    <property type="project" value="UniProtKB-UniRule"/>
</dbReference>
<dbReference type="SUPFAM" id="SSF57889">
    <property type="entry name" value="Cysteine-rich domain"/>
    <property type="match status" value="1"/>
</dbReference>
<dbReference type="FunFam" id="3.40.50.410:FF:000015">
    <property type="entry name" value="General transcription factor IIH subunit 2"/>
    <property type="match status" value="1"/>
</dbReference>
<dbReference type="GO" id="GO:0006357">
    <property type="term" value="P:regulation of transcription by RNA polymerase II"/>
    <property type="evidence" value="ECO:0007669"/>
    <property type="project" value="TreeGrafter"/>
</dbReference>
<evidence type="ECO:0000256" key="5">
    <source>
        <dbReference type="ARBA" id="ARBA00022771"/>
    </source>
</evidence>
<evidence type="ECO:0000259" key="13">
    <source>
        <dbReference type="PROSITE" id="PS50234"/>
    </source>
</evidence>